<sequence length="738" mass="84352">MDRALSNSTWAELFPRGRCNYLQFEGSDHRPLVTYLDNVEKKKRGIFRYDRRLRYNLEVKQLITQTWNEEPSGKVEARIKRCRSAISIWSRDQFQNSQKNITSLKQRLEEELIKPEAEETSILEIKSRLNKAYKEEEEFWKQMSRQLWLTLGDKNTGYFHAITKGRKAINKFSVLENDEGIAFYEEEDIEKVITKYYKELFTSIPFNGEETVNKSIQPCISPELNIELTADPTPEEIKAATFSIHPDKAPGPDGFSASFFHSNWDTVGPTIIKEVQGFFTSGILARTINTTYVRLIPKITSPKVVSDYRPIALCNVYYKIIAKILTKRLQPVLNSIISENQSAFIPGRAISDNVLITHEVLHYLKNSKAEKHCSMAVKTDMSKAYDILEWDFIKRVLTRFGFQEKWINWIMQCITTVSYSYLINDNPQGLVIPGRGIRQGDPLSPYVFILCSEVLSGLCRNAQLNGNLSGIKVARNCPRINHLLFADDTMFFCKASKKTCSALKEILHKYEQASCQKINTCKSSISFSAKTPQEMREQAKQILDIPKEGGIGKYLGLPEHFGRKKKDLFIAIVDRIRQKAISWSTRFLSGAGKITMIKAVLSAIPTYAMQCFKLPVSLCKRIQSVLTRFWWDANPEMKKMCWISWNRLAKPKAAGGLGFREIQSFNDALLGKLAWRLLTNPESLLAKLLNGKYCHDKTFLETQCQSTSSHGWRGILVGRDLIKMNLGKAIGDGKSTRI</sequence>
<evidence type="ECO:0000313" key="2">
    <source>
        <dbReference type="EMBL" id="KAL1208232.1"/>
    </source>
</evidence>
<proteinExistence type="predicted"/>
<dbReference type="PANTHER" id="PTHR33116">
    <property type="entry name" value="REVERSE TRANSCRIPTASE ZINC-BINDING DOMAIN-CONTAINING PROTEIN-RELATED-RELATED"/>
    <property type="match status" value="1"/>
</dbReference>
<dbReference type="EMBL" id="JBANAX010000456">
    <property type="protein sequence ID" value="KAL1208232.1"/>
    <property type="molecule type" value="Genomic_DNA"/>
</dbReference>
<dbReference type="Pfam" id="PF00078">
    <property type="entry name" value="RVT_1"/>
    <property type="match status" value="1"/>
</dbReference>
<feature type="domain" description="Reverse transcriptase" evidence="1">
    <location>
        <begin position="277"/>
        <end position="559"/>
    </location>
</feature>
<dbReference type="SUPFAM" id="SSF56672">
    <property type="entry name" value="DNA/RNA polymerases"/>
    <property type="match status" value="1"/>
</dbReference>
<dbReference type="CDD" id="cd01650">
    <property type="entry name" value="RT_nLTR_like"/>
    <property type="match status" value="1"/>
</dbReference>
<organism evidence="2 3">
    <name type="scientific">Cardamine amara subsp. amara</name>
    <dbReference type="NCBI Taxonomy" id="228776"/>
    <lineage>
        <taxon>Eukaryota</taxon>
        <taxon>Viridiplantae</taxon>
        <taxon>Streptophyta</taxon>
        <taxon>Embryophyta</taxon>
        <taxon>Tracheophyta</taxon>
        <taxon>Spermatophyta</taxon>
        <taxon>Magnoliopsida</taxon>
        <taxon>eudicotyledons</taxon>
        <taxon>Gunneridae</taxon>
        <taxon>Pentapetalae</taxon>
        <taxon>rosids</taxon>
        <taxon>malvids</taxon>
        <taxon>Brassicales</taxon>
        <taxon>Brassicaceae</taxon>
        <taxon>Cardamineae</taxon>
        <taxon>Cardamine</taxon>
    </lineage>
</organism>
<keyword evidence="3" id="KW-1185">Reference proteome</keyword>
<dbReference type="PROSITE" id="PS50878">
    <property type="entry name" value="RT_POL"/>
    <property type="match status" value="1"/>
</dbReference>
<dbReference type="Proteomes" id="UP001558713">
    <property type="component" value="Unassembled WGS sequence"/>
</dbReference>
<accession>A0ABD1AN87</accession>
<dbReference type="InterPro" id="IPR000477">
    <property type="entry name" value="RT_dom"/>
</dbReference>
<protein>
    <submittedName>
        <fullName evidence="2">Mitochondrial protein</fullName>
    </submittedName>
</protein>
<dbReference type="PANTHER" id="PTHR33116:SF86">
    <property type="entry name" value="REVERSE TRANSCRIPTASE DOMAIN-CONTAINING PROTEIN"/>
    <property type="match status" value="1"/>
</dbReference>
<evidence type="ECO:0000313" key="3">
    <source>
        <dbReference type="Proteomes" id="UP001558713"/>
    </source>
</evidence>
<dbReference type="AlphaFoldDB" id="A0ABD1AN87"/>
<comment type="caution">
    <text evidence="2">The sequence shown here is derived from an EMBL/GenBank/DDBJ whole genome shotgun (WGS) entry which is preliminary data.</text>
</comment>
<evidence type="ECO:0000259" key="1">
    <source>
        <dbReference type="PROSITE" id="PS50878"/>
    </source>
</evidence>
<gene>
    <name evidence="2" type="ORF">V5N11_034948</name>
</gene>
<name>A0ABD1AN87_CARAN</name>
<dbReference type="InterPro" id="IPR043502">
    <property type="entry name" value="DNA/RNA_pol_sf"/>
</dbReference>
<reference evidence="2 3" key="1">
    <citation type="submission" date="2024-04" db="EMBL/GenBank/DDBJ databases">
        <title>Genome assembly C_amara_ONT_v2.</title>
        <authorList>
            <person name="Yant L."/>
            <person name="Moore C."/>
            <person name="Slenker M."/>
        </authorList>
    </citation>
    <scope>NUCLEOTIDE SEQUENCE [LARGE SCALE GENOMIC DNA]</scope>
    <source>
        <tissue evidence="2">Leaf</tissue>
    </source>
</reference>